<dbReference type="Gene3D" id="3.30.420.40">
    <property type="match status" value="1"/>
</dbReference>
<comment type="caution">
    <text evidence="2">The sequence shown here is derived from an EMBL/GenBank/DDBJ whole genome shotgun (WGS) entry which is preliminary data.</text>
</comment>
<dbReference type="NCBIfam" id="TIGR03725">
    <property type="entry name" value="T6A_YeaZ"/>
    <property type="match status" value="1"/>
</dbReference>
<evidence type="ECO:0000313" key="3">
    <source>
        <dbReference type="Proteomes" id="UP000733379"/>
    </source>
</evidence>
<dbReference type="InterPro" id="IPR043129">
    <property type="entry name" value="ATPase_NBD"/>
</dbReference>
<gene>
    <name evidence="2" type="primary">tsaB</name>
    <name evidence="2" type="ORF">KO481_08475</name>
</gene>
<accession>A0ABS6AU54</accession>
<dbReference type="EC" id="2.3.1.234" evidence="2"/>
<dbReference type="RefSeq" id="WP_215916424.1">
    <property type="nucleotide sequence ID" value="NZ_JAHKNI010000002.1"/>
</dbReference>
<name>A0ABS6AU54_9NOCA</name>
<keyword evidence="2" id="KW-0012">Acyltransferase</keyword>
<dbReference type="InterPro" id="IPR000905">
    <property type="entry name" value="Gcp-like_dom"/>
</dbReference>
<dbReference type="PANTHER" id="PTHR11735:SF11">
    <property type="entry name" value="TRNA THREONYLCARBAMOYLADENOSINE BIOSYNTHESIS PROTEIN TSAB"/>
    <property type="match status" value="1"/>
</dbReference>
<dbReference type="CDD" id="cd24032">
    <property type="entry name" value="ASKHA_NBD_TsaB"/>
    <property type="match status" value="1"/>
</dbReference>
<sequence>MLVLAVDTATPAVTAGLVVLDQAAPGHHDLQTLASRVTVDARAHNEVLAPQILECLDAAGRSRAELDAVVVGLGPGPFTGLRVGMATAAAFGDALGLPVYGVCSLDAIAAAAWRDITDAEAELLVVTDARRREVYWARYRAVSGVAPEGAFVVAAVGDCPGAGPLESARVDTVARVSGPQVCKPGDLESGDSTVIAGSASHVDFFDLPVLPVETPSPEGLVACAAAELLGRAAPGPLTPLYLRRPDAVERSYQAVRS</sequence>
<dbReference type="SUPFAM" id="SSF53067">
    <property type="entry name" value="Actin-like ATPase domain"/>
    <property type="match status" value="1"/>
</dbReference>
<dbReference type="Proteomes" id="UP000733379">
    <property type="component" value="Unassembled WGS sequence"/>
</dbReference>
<keyword evidence="2" id="KW-0808">Transferase</keyword>
<dbReference type="Pfam" id="PF00814">
    <property type="entry name" value="TsaD"/>
    <property type="match status" value="1"/>
</dbReference>
<dbReference type="PANTHER" id="PTHR11735">
    <property type="entry name" value="TRNA N6-ADENOSINE THREONYLCARBAMOYLTRANSFERASE"/>
    <property type="match status" value="1"/>
</dbReference>
<evidence type="ECO:0000259" key="1">
    <source>
        <dbReference type="Pfam" id="PF00814"/>
    </source>
</evidence>
<reference evidence="2 3" key="1">
    <citation type="submission" date="2021-06" db="EMBL/GenBank/DDBJ databases">
        <title>Actinomycetes sequencing.</title>
        <authorList>
            <person name="Shan Q."/>
        </authorList>
    </citation>
    <scope>NUCLEOTIDE SEQUENCE [LARGE SCALE GENOMIC DNA]</scope>
    <source>
        <strain evidence="2 3">NEAU-G5</strain>
    </source>
</reference>
<evidence type="ECO:0000313" key="2">
    <source>
        <dbReference type="EMBL" id="MBU3061557.1"/>
    </source>
</evidence>
<organism evidence="2 3">
    <name type="scientific">Nocardia albiluteola</name>
    <dbReference type="NCBI Taxonomy" id="2842303"/>
    <lineage>
        <taxon>Bacteria</taxon>
        <taxon>Bacillati</taxon>
        <taxon>Actinomycetota</taxon>
        <taxon>Actinomycetes</taxon>
        <taxon>Mycobacteriales</taxon>
        <taxon>Nocardiaceae</taxon>
        <taxon>Nocardia</taxon>
    </lineage>
</organism>
<proteinExistence type="predicted"/>
<feature type="domain" description="Gcp-like" evidence="1">
    <location>
        <begin position="41"/>
        <end position="143"/>
    </location>
</feature>
<protein>
    <submittedName>
        <fullName evidence="2">tRNA (Adenosine(37)-N6)-threonylcarbamoyltransferase complex dimerization subunit type 1 TsaB</fullName>
        <ecNumber evidence="2">2.3.1.234</ecNumber>
    </submittedName>
</protein>
<dbReference type="EMBL" id="JAHKNI010000002">
    <property type="protein sequence ID" value="MBU3061557.1"/>
    <property type="molecule type" value="Genomic_DNA"/>
</dbReference>
<keyword evidence="3" id="KW-1185">Reference proteome</keyword>
<dbReference type="InterPro" id="IPR022496">
    <property type="entry name" value="T6A_TsaB"/>
</dbReference>
<dbReference type="GO" id="GO:0061711">
    <property type="term" value="F:tRNA N(6)-L-threonylcarbamoyladenine synthase activity"/>
    <property type="evidence" value="ECO:0007669"/>
    <property type="project" value="UniProtKB-EC"/>
</dbReference>